<dbReference type="EMBL" id="JACGWN010000008">
    <property type="protein sequence ID" value="KAL0440317.1"/>
    <property type="molecule type" value="Genomic_DNA"/>
</dbReference>
<feature type="region of interest" description="Disordered" evidence="1">
    <location>
        <begin position="82"/>
        <end position="127"/>
    </location>
</feature>
<proteinExistence type="predicted"/>
<accession>A0AAW2WFA2</accession>
<evidence type="ECO:0000313" key="2">
    <source>
        <dbReference type="EMBL" id="KAL0440317.1"/>
    </source>
</evidence>
<evidence type="ECO:0008006" key="3">
    <source>
        <dbReference type="Google" id="ProtNLM"/>
    </source>
</evidence>
<comment type="caution">
    <text evidence="2">The sequence shown here is derived from an EMBL/GenBank/DDBJ whole genome shotgun (WGS) entry which is preliminary data.</text>
</comment>
<dbReference type="AlphaFoldDB" id="A0AAW2WFA2"/>
<sequence length="149" mass="16814">MVPKRNQVFMNEKNVITFTAVGQSSTRDEIVNTTPSNGSSLAIPTEINSKSTPMEEQVTQMAQTIANLQKIMEDKDLQIAQLMNKLEPTNTEESSHNHSSTSKYAKKEKRTNEEPPRQESTKKSRHSVTYVATLFVQQLQEMITNTIKA</sequence>
<reference evidence="2" key="2">
    <citation type="journal article" date="2024" name="Plant">
        <title>Genomic evolution and insights into agronomic trait innovations of Sesamum species.</title>
        <authorList>
            <person name="Miao H."/>
            <person name="Wang L."/>
            <person name="Qu L."/>
            <person name="Liu H."/>
            <person name="Sun Y."/>
            <person name="Le M."/>
            <person name="Wang Q."/>
            <person name="Wei S."/>
            <person name="Zheng Y."/>
            <person name="Lin W."/>
            <person name="Duan Y."/>
            <person name="Cao H."/>
            <person name="Xiong S."/>
            <person name="Wang X."/>
            <person name="Wei L."/>
            <person name="Li C."/>
            <person name="Ma Q."/>
            <person name="Ju M."/>
            <person name="Zhao R."/>
            <person name="Li G."/>
            <person name="Mu C."/>
            <person name="Tian Q."/>
            <person name="Mei H."/>
            <person name="Zhang T."/>
            <person name="Gao T."/>
            <person name="Zhang H."/>
        </authorList>
    </citation>
    <scope>NUCLEOTIDE SEQUENCE</scope>
    <source>
        <strain evidence="2">KEN1</strain>
    </source>
</reference>
<reference evidence="2" key="1">
    <citation type="submission" date="2020-06" db="EMBL/GenBank/DDBJ databases">
        <authorList>
            <person name="Li T."/>
            <person name="Hu X."/>
            <person name="Zhang T."/>
            <person name="Song X."/>
            <person name="Zhang H."/>
            <person name="Dai N."/>
            <person name="Sheng W."/>
            <person name="Hou X."/>
            <person name="Wei L."/>
        </authorList>
    </citation>
    <scope>NUCLEOTIDE SEQUENCE</scope>
    <source>
        <strain evidence="2">KEN1</strain>
        <tissue evidence="2">Leaf</tissue>
    </source>
</reference>
<protein>
    <recommendedName>
        <fullName evidence="3">Ty3-gypsy retrotransposon protein</fullName>
    </recommendedName>
</protein>
<evidence type="ECO:0000256" key="1">
    <source>
        <dbReference type="SAM" id="MobiDB-lite"/>
    </source>
</evidence>
<feature type="region of interest" description="Disordered" evidence="1">
    <location>
        <begin position="32"/>
        <end position="52"/>
    </location>
</feature>
<feature type="compositionally biased region" description="Low complexity" evidence="1">
    <location>
        <begin position="89"/>
        <end position="102"/>
    </location>
</feature>
<name>A0AAW2WFA2_9LAMI</name>
<feature type="compositionally biased region" description="Basic and acidic residues" evidence="1">
    <location>
        <begin position="110"/>
        <end position="122"/>
    </location>
</feature>
<gene>
    <name evidence="2" type="ORF">Slati_2514700</name>
</gene>
<organism evidence="2">
    <name type="scientific">Sesamum latifolium</name>
    <dbReference type="NCBI Taxonomy" id="2727402"/>
    <lineage>
        <taxon>Eukaryota</taxon>
        <taxon>Viridiplantae</taxon>
        <taxon>Streptophyta</taxon>
        <taxon>Embryophyta</taxon>
        <taxon>Tracheophyta</taxon>
        <taxon>Spermatophyta</taxon>
        <taxon>Magnoliopsida</taxon>
        <taxon>eudicotyledons</taxon>
        <taxon>Gunneridae</taxon>
        <taxon>Pentapetalae</taxon>
        <taxon>asterids</taxon>
        <taxon>lamiids</taxon>
        <taxon>Lamiales</taxon>
        <taxon>Pedaliaceae</taxon>
        <taxon>Sesamum</taxon>
    </lineage>
</organism>